<dbReference type="SUPFAM" id="SSF51445">
    <property type="entry name" value="(Trans)glycosidases"/>
    <property type="match status" value="1"/>
</dbReference>
<sequence length="1135" mass="128860">MNQTLLFNKNWEFSKVSGIMEDIPADFRPVDVPHDWLIYDTKNLYEDSVGWYRKRFDFDGRAEQVILRFDGVYMDVTLFVNGQETGEWKYGYSRFECDITDALTKGENEILLKVVHQAPNSRWYTGAGIYRDVWLVMRGKTYIESEGLYISTIKKNNWSLTVNTDVVSTGSVKLKHRLVDDKGHVIGEKTIVGKSDKTLTVTFSDLEPKEWHPENPYLYTLETTLFEEGSKDMSEQIRTKVGFKDIDMDPNKGLYVNGEPLKLKGVCEHHDLGTLGSAFNPHALRRRFEILKDMGVNAVRTSHNMPAKDLMDLADEMGFLIVSESFDMWERPKTEHDYARFFNDWAYRDVKSWVKRDRNHVSLLMWTIGNEIYDTHADERGLETAKKLMAYVREFDPDRNAELTIGSNYMPWENAQKVADEVKIAGYNYGEKYYQEHHKDHPDWVIYGSETASVVQSRGIYHFPYSQSVLADDDEQCSALGNSSTSWGAKSAEAIITGERDTPYSMGQFIWTGFDYIGEPTPYHTKNAYFGQIDTATFKKDSYYIYQSAWTDVKDQPVIHLFPYWDFNPGQTVDVRVATNAPEVKLFLNGKEVAETTIDHQKDTEIIPTWQIPYEEGELKAVAYNEHNEMIGESIRHSFGDARRVTLKPDKEVLQADGRDLIFVEVGTEDANSYPVENATNRVDLKVWGAGRLVGFDNGDSTDFDQYKGLSRRLFSGKAMAVIQATDESGPVNIKATSKDLDPAECELRAVPTDQPIQYEVNAGNTERRIETGQRDEVPVRKIELISSQGRYLSPEITETTVTAALYPINTSYTEVEWSVVNDAGVEATNARIEVQGADGRQVKITAKGDGPFRVRCTSKNGTDKIKLISELDMVIEGVGTAYKHPYALVSGSLYDESIGDVSNGNERGVATSRDGETIIGFHDIDFGKHGSDQITLPIFALSDDHYIIEIWEGSPKAGGTLLKEADYQKKSIWNVYQEETYTLSKRLTGITSLYFVMRAKVHLKGFYFEAMNPAFDYNRAVDADAIYGDQFEKSEKVVKNIGNNVSLVYTDVDFGDVEAKLIKIQGHSPIEKNTIHVRFETDEGETFNQVVEFTQTSSIKEKEFELEPLTGKGTLTFVFLPGSQFDFKAFQLIK</sequence>
<keyword evidence="12" id="KW-1185">Reference proteome</keyword>
<keyword evidence="2" id="KW-0378">Hydrolase</keyword>
<dbReference type="InterPro" id="IPR032311">
    <property type="entry name" value="DUF4982"/>
</dbReference>
<dbReference type="SUPFAM" id="SSF49303">
    <property type="entry name" value="beta-Galactosidase/glucuronidase domain"/>
    <property type="match status" value="1"/>
</dbReference>
<dbReference type="InterPro" id="IPR006104">
    <property type="entry name" value="Glyco_hydro_2_N"/>
</dbReference>
<feature type="domain" description="DUF4982" evidence="7">
    <location>
        <begin position="570"/>
        <end position="629"/>
    </location>
</feature>
<dbReference type="PANTHER" id="PTHR42732:SF1">
    <property type="entry name" value="BETA-MANNOSIDASE"/>
    <property type="match status" value="1"/>
</dbReference>
<dbReference type="EMBL" id="BJUX01000007">
    <property type="protein sequence ID" value="GEK88857.1"/>
    <property type="molecule type" value="Genomic_DNA"/>
</dbReference>
<evidence type="ECO:0000256" key="1">
    <source>
        <dbReference type="ARBA" id="ARBA00007401"/>
    </source>
</evidence>
<dbReference type="InterPro" id="IPR017853">
    <property type="entry name" value="GH"/>
</dbReference>
<gene>
    <name evidence="9" type="ORF">APU01nite_08960</name>
    <name evidence="10" type="ORF">SAMN04488100_1044</name>
</gene>
<dbReference type="InterPro" id="IPR006101">
    <property type="entry name" value="Glyco_hydro_2"/>
</dbReference>
<dbReference type="Pfam" id="PF02836">
    <property type="entry name" value="Glyco_hydro_2_C"/>
    <property type="match status" value="1"/>
</dbReference>
<evidence type="ECO:0000259" key="5">
    <source>
        <dbReference type="Pfam" id="PF02836"/>
    </source>
</evidence>
<dbReference type="SUPFAM" id="SSF49785">
    <property type="entry name" value="Galactose-binding domain-like"/>
    <property type="match status" value="1"/>
</dbReference>
<dbReference type="Pfam" id="PF00703">
    <property type="entry name" value="Glyco_hydro_2"/>
    <property type="match status" value="1"/>
</dbReference>
<evidence type="ECO:0000259" key="8">
    <source>
        <dbReference type="Pfam" id="PF18565"/>
    </source>
</evidence>
<keyword evidence="3" id="KW-0326">Glycosidase</keyword>
<evidence type="ECO:0000313" key="11">
    <source>
        <dbReference type="Proteomes" id="UP000198548"/>
    </source>
</evidence>
<dbReference type="InterPro" id="IPR008979">
    <property type="entry name" value="Galactose-bd-like_sf"/>
</dbReference>
<feature type="domain" description="Glycosyl hydrolases family 2 sugar binding" evidence="6">
    <location>
        <begin position="46"/>
        <end position="136"/>
    </location>
</feature>
<dbReference type="Pfam" id="PF18565">
    <property type="entry name" value="Glyco_hydro2_C5"/>
    <property type="match status" value="1"/>
</dbReference>
<dbReference type="InterPro" id="IPR006102">
    <property type="entry name" value="Ig-like_GH2"/>
</dbReference>
<feature type="domain" description="Glycoside hydrolase family 2 catalytic" evidence="5">
    <location>
        <begin position="252"/>
        <end position="401"/>
    </location>
</feature>
<feature type="domain" description="Glycoside hydrolase family 2" evidence="8">
    <location>
        <begin position="646"/>
        <end position="746"/>
    </location>
</feature>
<dbReference type="RefSeq" id="WP_091486750.1">
    <property type="nucleotide sequence ID" value="NZ_BJUX01000007.1"/>
</dbReference>
<comment type="similarity">
    <text evidence="1">Belongs to the glycosyl hydrolase 2 family.</text>
</comment>
<evidence type="ECO:0000313" key="10">
    <source>
        <dbReference type="EMBL" id="SEL56515.1"/>
    </source>
</evidence>
<dbReference type="Gene3D" id="3.20.20.80">
    <property type="entry name" value="Glycosidases"/>
    <property type="match status" value="1"/>
</dbReference>
<dbReference type="Proteomes" id="UP000198548">
    <property type="component" value="Unassembled WGS sequence"/>
</dbReference>
<evidence type="ECO:0000313" key="12">
    <source>
        <dbReference type="Proteomes" id="UP000321425"/>
    </source>
</evidence>
<dbReference type="Gene3D" id="2.60.120.260">
    <property type="entry name" value="Galactose-binding domain-like"/>
    <property type="match status" value="3"/>
</dbReference>
<accession>A0A1H7R967</accession>
<dbReference type="STRING" id="426703.SAMN04488100_1044"/>
<evidence type="ECO:0000259" key="7">
    <source>
        <dbReference type="Pfam" id="PF16355"/>
    </source>
</evidence>
<organism evidence="10 11">
    <name type="scientific">Alkalibacterium putridalgicola</name>
    <dbReference type="NCBI Taxonomy" id="426703"/>
    <lineage>
        <taxon>Bacteria</taxon>
        <taxon>Bacillati</taxon>
        <taxon>Bacillota</taxon>
        <taxon>Bacilli</taxon>
        <taxon>Lactobacillales</taxon>
        <taxon>Carnobacteriaceae</taxon>
        <taxon>Alkalibacterium</taxon>
    </lineage>
</organism>
<dbReference type="GO" id="GO:0004553">
    <property type="term" value="F:hydrolase activity, hydrolyzing O-glycosyl compounds"/>
    <property type="evidence" value="ECO:0007669"/>
    <property type="project" value="InterPro"/>
</dbReference>
<reference evidence="10 11" key="1">
    <citation type="submission" date="2016-10" db="EMBL/GenBank/DDBJ databases">
        <authorList>
            <person name="de Groot N.N."/>
        </authorList>
    </citation>
    <scope>NUCLEOTIDE SEQUENCE [LARGE SCALE GENOMIC DNA]</scope>
    <source>
        <strain evidence="10 11">DSM 19182</strain>
    </source>
</reference>
<dbReference type="Pfam" id="PF02837">
    <property type="entry name" value="Glyco_hydro_2_N"/>
    <property type="match status" value="1"/>
</dbReference>
<evidence type="ECO:0000259" key="4">
    <source>
        <dbReference type="Pfam" id="PF00703"/>
    </source>
</evidence>
<dbReference type="PRINTS" id="PR00132">
    <property type="entry name" value="GLHYDRLASE2"/>
</dbReference>
<reference evidence="9 12" key="2">
    <citation type="submission" date="2019-07" db="EMBL/GenBank/DDBJ databases">
        <title>Whole genome shotgun sequence of Alkalibacterium putridalgicola NBRC 103243.</title>
        <authorList>
            <person name="Hosoyama A."/>
            <person name="Uohara A."/>
            <person name="Ohji S."/>
            <person name="Ichikawa N."/>
        </authorList>
    </citation>
    <scope>NUCLEOTIDE SEQUENCE [LARGE SCALE GENOMIC DNA]</scope>
    <source>
        <strain evidence="9 12">NBRC 103243</strain>
    </source>
</reference>
<dbReference type="InterPro" id="IPR036156">
    <property type="entry name" value="Beta-gal/glucu_dom_sf"/>
</dbReference>
<evidence type="ECO:0000313" key="9">
    <source>
        <dbReference type="EMBL" id="GEK88857.1"/>
    </source>
</evidence>
<dbReference type="InterPro" id="IPR040605">
    <property type="entry name" value="Glyco_hydro2_dom5"/>
</dbReference>
<evidence type="ECO:0000256" key="2">
    <source>
        <dbReference type="ARBA" id="ARBA00022801"/>
    </source>
</evidence>
<dbReference type="AlphaFoldDB" id="A0A1H7R967"/>
<dbReference type="InterPro" id="IPR006103">
    <property type="entry name" value="Glyco_hydro_2_cat"/>
</dbReference>
<protein>
    <submittedName>
        <fullName evidence="10">Beta-galactosidase</fullName>
    </submittedName>
</protein>
<dbReference type="InterPro" id="IPR051913">
    <property type="entry name" value="GH2_Domain-Containing"/>
</dbReference>
<dbReference type="EMBL" id="FOBL01000004">
    <property type="protein sequence ID" value="SEL56515.1"/>
    <property type="molecule type" value="Genomic_DNA"/>
</dbReference>
<dbReference type="Proteomes" id="UP000321425">
    <property type="component" value="Unassembled WGS sequence"/>
</dbReference>
<evidence type="ECO:0000256" key="3">
    <source>
        <dbReference type="ARBA" id="ARBA00023295"/>
    </source>
</evidence>
<dbReference type="OrthoDB" id="9762066at2"/>
<feature type="domain" description="Glycoside hydrolase family 2 immunoglobulin-like beta-sandwich" evidence="4">
    <location>
        <begin position="148"/>
        <end position="244"/>
    </location>
</feature>
<proteinExistence type="inferred from homology"/>
<dbReference type="Pfam" id="PF16355">
    <property type="entry name" value="DUF4982"/>
    <property type="match status" value="1"/>
</dbReference>
<dbReference type="GO" id="GO:0005975">
    <property type="term" value="P:carbohydrate metabolic process"/>
    <property type="evidence" value="ECO:0007669"/>
    <property type="project" value="InterPro"/>
</dbReference>
<dbReference type="Gene3D" id="2.60.40.10">
    <property type="entry name" value="Immunoglobulins"/>
    <property type="match status" value="3"/>
</dbReference>
<name>A0A1H7R967_9LACT</name>
<dbReference type="InterPro" id="IPR013783">
    <property type="entry name" value="Ig-like_fold"/>
</dbReference>
<evidence type="ECO:0000259" key="6">
    <source>
        <dbReference type="Pfam" id="PF02837"/>
    </source>
</evidence>
<dbReference type="PANTHER" id="PTHR42732">
    <property type="entry name" value="BETA-GALACTOSIDASE"/>
    <property type="match status" value="1"/>
</dbReference>